<dbReference type="GeneID" id="14882415"/>
<feature type="domain" description="Palmitoyltransferase DHHC" evidence="8">
    <location>
        <begin position="137"/>
        <end position="268"/>
    </location>
</feature>
<evidence type="ECO:0000256" key="5">
    <source>
        <dbReference type="ARBA" id="ARBA00023136"/>
    </source>
</evidence>
<sequence length="315" mass="36320">MSEKDSNTNDDIANGPYIKSDPQHLSTKWEDRINFLFEHYAVKGVAMLTFFFFLKTAINVLIYHLFEPLRGLLLISVSLFVFVLSQYSFYKSVTTPPGDGSDPNPSCSEDEKEKAKERSIYAVENNMKCVDMGYPVRYCYHCEKFRKSRAYHCSICHQCVDEKDHHCVWLACCVGKKNLKFFVLFLFYTALALLCNTALLAWSLYYDIAIYFFFLSHNQINIFFFLSFGIDLTLLVFSLCFLLALSALLYGTMGQISANETGMEGVEKERYEQLEANKTKLPEFTPKGWLRVKEVLGSGVEMFWPIVRDPTKKSD</sequence>
<dbReference type="GO" id="GO:0016020">
    <property type="term" value="C:membrane"/>
    <property type="evidence" value="ECO:0007669"/>
    <property type="project" value="UniProtKB-SubCell"/>
</dbReference>
<feature type="transmembrane region" description="Helical" evidence="7">
    <location>
        <begin position="72"/>
        <end position="90"/>
    </location>
</feature>
<dbReference type="EC" id="2.3.1.225" evidence="7"/>
<comment type="similarity">
    <text evidence="7">Belongs to the DHHC palmitoyltransferase family.</text>
</comment>
<accession>A0A0A1TU41</accession>
<evidence type="ECO:0000256" key="1">
    <source>
        <dbReference type="ARBA" id="ARBA00004141"/>
    </source>
</evidence>
<evidence type="ECO:0000256" key="6">
    <source>
        <dbReference type="ARBA" id="ARBA00023315"/>
    </source>
</evidence>
<proteinExistence type="inferred from homology"/>
<dbReference type="AlphaFoldDB" id="A0A0A1TU41"/>
<dbReference type="EMBL" id="KB207268">
    <property type="protein sequence ID" value="ELP83414.1"/>
    <property type="molecule type" value="Genomic_DNA"/>
</dbReference>
<comment type="domain">
    <text evidence="7">The DHHC domain is required for palmitoyltransferase activity.</text>
</comment>
<dbReference type="VEuPathDB" id="AmoebaDB:EIN_374290"/>
<name>A0A0A1TU41_ENTIV</name>
<keyword evidence="10" id="KW-1185">Reference proteome</keyword>
<comment type="subcellular location">
    <subcellularLocation>
        <location evidence="1">Membrane</location>
        <topology evidence="1">Multi-pass membrane protein</topology>
    </subcellularLocation>
</comment>
<dbReference type="GO" id="GO:0019706">
    <property type="term" value="F:protein-cysteine S-palmitoyltransferase activity"/>
    <property type="evidence" value="ECO:0007669"/>
    <property type="project" value="UniProtKB-EC"/>
</dbReference>
<dbReference type="RefSeq" id="XP_004182760.1">
    <property type="nucleotide sequence ID" value="XM_004182712.1"/>
</dbReference>
<reference evidence="9 10" key="1">
    <citation type="submission" date="2012-10" db="EMBL/GenBank/DDBJ databases">
        <authorList>
            <person name="Zafar N."/>
            <person name="Inman J."/>
            <person name="Hall N."/>
            <person name="Lorenzi H."/>
            <person name="Caler E."/>
        </authorList>
    </citation>
    <scope>NUCLEOTIDE SEQUENCE [LARGE SCALE GENOMIC DNA]</scope>
    <source>
        <strain evidence="9 10">IP1</strain>
    </source>
</reference>
<dbReference type="OrthoDB" id="9909019at2759"/>
<dbReference type="PANTHER" id="PTHR12246">
    <property type="entry name" value="PALMITOYLTRANSFERASE ZDHHC16"/>
    <property type="match status" value="1"/>
</dbReference>
<dbReference type="InterPro" id="IPR001594">
    <property type="entry name" value="Palmitoyltrfase_DHHC"/>
</dbReference>
<feature type="transmembrane region" description="Helical" evidence="7">
    <location>
        <begin position="181"/>
        <end position="202"/>
    </location>
</feature>
<feature type="transmembrane region" description="Helical" evidence="7">
    <location>
        <begin position="45"/>
        <end position="66"/>
    </location>
</feature>
<dbReference type="InterPro" id="IPR039859">
    <property type="entry name" value="PFA4/ZDH16/20/ERF2-like"/>
</dbReference>
<keyword evidence="4 7" id="KW-1133">Transmembrane helix</keyword>
<keyword evidence="6 7" id="KW-0012">Acyltransferase</keyword>
<evidence type="ECO:0000256" key="2">
    <source>
        <dbReference type="ARBA" id="ARBA00022679"/>
    </source>
</evidence>
<evidence type="ECO:0000256" key="3">
    <source>
        <dbReference type="ARBA" id="ARBA00022692"/>
    </source>
</evidence>
<organism evidence="9 10">
    <name type="scientific">Entamoeba invadens IP1</name>
    <dbReference type="NCBI Taxonomy" id="370355"/>
    <lineage>
        <taxon>Eukaryota</taxon>
        <taxon>Amoebozoa</taxon>
        <taxon>Evosea</taxon>
        <taxon>Archamoebae</taxon>
        <taxon>Mastigamoebida</taxon>
        <taxon>Entamoebidae</taxon>
        <taxon>Entamoeba</taxon>
    </lineage>
</organism>
<evidence type="ECO:0000259" key="8">
    <source>
        <dbReference type="Pfam" id="PF01529"/>
    </source>
</evidence>
<evidence type="ECO:0000256" key="7">
    <source>
        <dbReference type="RuleBase" id="RU079119"/>
    </source>
</evidence>
<protein>
    <recommendedName>
        <fullName evidence="7">Palmitoyltransferase</fullName>
        <ecNumber evidence="7">2.3.1.225</ecNumber>
    </recommendedName>
</protein>
<dbReference type="Proteomes" id="UP000014680">
    <property type="component" value="Unassembled WGS sequence"/>
</dbReference>
<evidence type="ECO:0000256" key="4">
    <source>
        <dbReference type="ARBA" id="ARBA00022989"/>
    </source>
</evidence>
<keyword evidence="5 7" id="KW-0472">Membrane</keyword>
<evidence type="ECO:0000313" key="10">
    <source>
        <dbReference type="Proteomes" id="UP000014680"/>
    </source>
</evidence>
<feature type="transmembrane region" description="Helical" evidence="7">
    <location>
        <begin position="222"/>
        <end position="250"/>
    </location>
</feature>
<evidence type="ECO:0000313" key="9">
    <source>
        <dbReference type="EMBL" id="ELP83414.1"/>
    </source>
</evidence>
<keyword evidence="3 7" id="KW-0812">Transmembrane</keyword>
<dbReference type="PROSITE" id="PS50216">
    <property type="entry name" value="DHHC"/>
    <property type="match status" value="1"/>
</dbReference>
<comment type="catalytic activity">
    <reaction evidence="7">
        <text>L-cysteinyl-[protein] + hexadecanoyl-CoA = S-hexadecanoyl-L-cysteinyl-[protein] + CoA</text>
        <dbReference type="Rhea" id="RHEA:36683"/>
        <dbReference type="Rhea" id="RHEA-COMP:10131"/>
        <dbReference type="Rhea" id="RHEA-COMP:11032"/>
        <dbReference type="ChEBI" id="CHEBI:29950"/>
        <dbReference type="ChEBI" id="CHEBI:57287"/>
        <dbReference type="ChEBI" id="CHEBI:57379"/>
        <dbReference type="ChEBI" id="CHEBI:74151"/>
        <dbReference type="EC" id="2.3.1.225"/>
    </reaction>
</comment>
<gene>
    <name evidence="9" type="ORF">EIN_374290</name>
</gene>
<keyword evidence="2 7" id="KW-0808">Transferase</keyword>
<dbReference type="KEGG" id="eiv:EIN_374290"/>
<dbReference type="OMA" id="SICHQCV"/>
<dbReference type="Pfam" id="PF01529">
    <property type="entry name" value="DHHC"/>
    <property type="match status" value="1"/>
</dbReference>